<dbReference type="GeneID" id="14924191"/>
<dbReference type="KEGG" id="acan:ACA1_068010"/>
<accession>L8HDA8</accession>
<evidence type="ECO:0000313" key="2">
    <source>
        <dbReference type="EMBL" id="ELR23217.1"/>
    </source>
</evidence>
<evidence type="ECO:0000313" key="3">
    <source>
        <dbReference type="Proteomes" id="UP000011083"/>
    </source>
</evidence>
<dbReference type="EMBL" id="KB007857">
    <property type="protein sequence ID" value="ELR23217.1"/>
    <property type="molecule type" value="Genomic_DNA"/>
</dbReference>
<dbReference type="AlphaFoldDB" id="L8HDA8"/>
<name>L8HDA8_ACACF</name>
<reference evidence="2 3" key="1">
    <citation type="journal article" date="2013" name="Genome Biol.">
        <title>Genome of Acanthamoeba castellanii highlights extensive lateral gene transfer and early evolution of tyrosine kinase signaling.</title>
        <authorList>
            <person name="Clarke M."/>
            <person name="Lohan A.J."/>
            <person name="Liu B."/>
            <person name="Lagkouvardos I."/>
            <person name="Roy S."/>
            <person name="Zafar N."/>
            <person name="Bertelli C."/>
            <person name="Schilde C."/>
            <person name="Kianianmomeni A."/>
            <person name="Burglin T.R."/>
            <person name="Frech C."/>
            <person name="Turcotte B."/>
            <person name="Kopec K.O."/>
            <person name="Synnott J.M."/>
            <person name="Choo C."/>
            <person name="Paponov I."/>
            <person name="Finkler A."/>
            <person name="Soon Heng Tan C."/>
            <person name="Hutchins A.P."/>
            <person name="Weinmeier T."/>
            <person name="Rattei T."/>
            <person name="Chu J.S."/>
            <person name="Gimenez G."/>
            <person name="Irimia M."/>
            <person name="Rigden D.J."/>
            <person name="Fitzpatrick D.A."/>
            <person name="Lorenzo-Morales J."/>
            <person name="Bateman A."/>
            <person name="Chiu C.H."/>
            <person name="Tang P."/>
            <person name="Hegemann P."/>
            <person name="Fromm H."/>
            <person name="Raoult D."/>
            <person name="Greub G."/>
            <person name="Miranda-Saavedra D."/>
            <person name="Chen N."/>
            <person name="Nash P."/>
            <person name="Ginger M.L."/>
            <person name="Horn M."/>
            <person name="Schaap P."/>
            <person name="Caler L."/>
            <person name="Loftus B."/>
        </authorList>
    </citation>
    <scope>NUCLEOTIDE SEQUENCE [LARGE SCALE GENOMIC DNA]</scope>
    <source>
        <strain evidence="2 3">Neff</strain>
    </source>
</reference>
<dbReference type="VEuPathDB" id="AmoebaDB:ACA1_068010"/>
<dbReference type="RefSeq" id="XP_004352745.1">
    <property type="nucleotide sequence ID" value="XM_004352693.1"/>
</dbReference>
<protein>
    <submittedName>
        <fullName evidence="2">Uncharacterized protein</fullName>
    </submittedName>
</protein>
<dbReference type="Proteomes" id="UP000011083">
    <property type="component" value="Unassembled WGS sequence"/>
</dbReference>
<sequence>MAELLRFRFDKLTFYTSDQCSEVRRAGRRGRHSWFDMAEFLRYHFDDARRLDGKGLGSGFARLRSLGVLRSSSLSSSEVLSPSSRSRPVSSAGSQPM</sequence>
<evidence type="ECO:0000256" key="1">
    <source>
        <dbReference type="SAM" id="MobiDB-lite"/>
    </source>
</evidence>
<keyword evidence="3" id="KW-1185">Reference proteome</keyword>
<proteinExistence type="predicted"/>
<gene>
    <name evidence="2" type="ORF">ACA1_068010</name>
</gene>
<organism evidence="2 3">
    <name type="scientific">Acanthamoeba castellanii (strain ATCC 30010 / Neff)</name>
    <dbReference type="NCBI Taxonomy" id="1257118"/>
    <lineage>
        <taxon>Eukaryota</taxon>
        <taxon>Amoebozoa</taxon>
        <taxon>Discosea</taxon>
        <taxon>Longamoebia</taxon>
        <taxon>Centramoebida</taxon>
        <taxon>Acanthamoebidae</taxon>
        <taxon>Acanthamoeba</taxon>
    </lineage>
</organism>
<feature type="region of interest" description="Disordered" evidence="1">
    <location>
        <begin position="71"/>
        <end position="97"/>
    </location>
</feature>